<comment type="caution">
    <text evidence="1">The sequence shown here is derived from an EMBL/GenBank/DDBJ whole genome shotgun (WGS) entry which is preliminary data.</text>
</comment>
<accession>A0A8J3TW37</accession>
<sequence>MSGVNGNGGELGVDLLRLAVAPASSRPGSESFQLQVYVNGAEMTSAGAGLGMDPYDVLVPADRLLADSRPHTVAIARCGACGVYDCGGTDVTITRDGDLVRWEWSREVPADRGACFSATQYELEVARVAADHSWETPMRTAGRLVLTSIDHDRLLTYGLSAKRAVPRDPDLFEVWLEIEDDYQIFVATPWRGRSPTELAREVCAILARPPHEWPATWHSVKGWVTTPPNIAGPSWEREQL</sequence>
<organism evidence="1 2">
    <name type="scientific">Planotetraspora mira</name>
    <dbReference type="NCBI Taxonomy" id="58121"/>
    <lineage>
        <taxon>Bacteria</taxon>
        <taxon>Bacillati</taxon>
        <taxon>Actinomycetota</taxon>
        <taxon>Actinomycetes</taxon>
        <taxon>Streptosporangiales</taxon>
        <taxon>Streptosporangiaceae</taxon>
        <taxon>Planotetraspora</taxon>
    </lineage>
</organism>
<keyword evidence="2" id="KW-1185">Reference proteome</keyword>
<dbReference type="EMBL" id="BOOO01000041">
    <property type="protein sequence ID" value="GII33613.1"/>
    <property type="molecule type" value="Genomic_DNA"/>
</dbReference>
<dbReference type="AlphaFoldDB" id="A0A8J3TW37"/>
<dbReference type="Proteomes" id="UP000650628">
    <property type="component" value="Unassembled WGS sequence"/>
</dbReference>
<reference evidence="1 2" key="1">
    <citation type="submission" date="2021-01" db="EMBL/GenBank/DDBJ databases">
        <title>Whole genome shotgun sequence of Planotetraspora mira NBRC 15435.</title>
        <authorList>
            <person name="Komaki H."/>
            <person name="Tamura T."/>
        </authorList>
    </citation>
    <scope>NUCLEOTIDE SEQUENCE [LARGE SCALE GENOMIC DNA]</scope>
    <source>
        <strain evidence="1 2">NBRC 15435</strain>
    </source>
</reference>
<evidence type="ECO:0000313" key="1">
    <source>
        <dbReference type="EMBL" id="GII33613.1"/>
    </source>
</evidence>
<proteinExistence type="predicted"/>
<name>A0A8J3TW37_9ACTN</name>
<evidence type="ECO:0000313" key="2">
    <source>
        <dbReference type="Proteomes" id="UP000650628"/>
    </source>
</evidence>
<gene>
    <name evidence="1" type="ORF">Pmi06nite_70550</name>
</gene>
<dbReference type="RefSeq" id="WP_203957443.1">
    <property type="nucleotide sequence ID" value="NZ_BOOO01000041.1"/>
</dbReference>
<protein>
    <submittedName>
        <fullName evidence="1">Uncharacterized protein</fullName>
    </submittedName>
</protein>